<keyword evidence="2" id="KW-1185">Reference proteome</keyword>
<dbReference type="Proteomes" id="UP000000787">
    <property type="component" value="Chromosome"/>
</dbReference>
<dbReference type="eggNOG" id="ENOG5033Q6G">
    <property type="taxonomic scope" value="Bacteria"/>
</dbReference>
<dbReference type="BioCyc" id="HAUR316274:GHYA-2057-MONOMER"/>
<name>A9AVI0_HERA2</name>
<dbReference type="InParanoid" id="A9AVI0"/>
<dbReference type="HOGENOM" id="CLU_563762_0_0_0"/>
<proteinExistence type="predicted"/>
<dbReference type="AlphaFoldDB" id="A9AVI0"/>
<organism evidence="1 2">
    <name type="scientific">Herpetosiphon aurantiacus (strain ATCC 23779 / DSM 785 / 114-95)</name>
    <dbReference type="NCBI Taxonomy" id="316274"/>
    <lineage>
        <taxon>Bacteria</taxon>
        <taxon>Bacillati</taxon>
        <taxon>Chloroflexota</taxon>
        <taxon>Chloroflexia</taxon>
        <taxon>Herpetosiphonales</taxon>
        <taxon>Herpetosiphonaceae</taxon>
        <taxon>Herpetosiphon</taxon>
    </lineage>
</organism>
<dbReference type="EMBL" id="CP000875">
    <property type="protein sequence ID" value="ABX04671.1"/>
    <property type="molecule type" value="Genomic_DNA"/>
</dbReference>
<evidence type="ECO:0000313" key="1">
    <source>
        <dbReference type="EMBL" id="ABX04671.1"/>
    </source>
</evidence>
<dbReference type="Pfam" id="PF19490">
    <property type="entry name" value="DUF6025"/>
    <property type="match status" value="1"/>
</dbReference>
<evidence type="ECO:0000313" key="2">
    <source>
        <dbReference type="Proteomes" id="UP000000787"/>
    </source>
</evidence>
<dbReference type="KEGG" id="hau:Haur_2028"/>
<protein>
    <submittedName>
        <fullName evidence="1">Uncharacterized protein</fullName>
    </submittedName>
</protein>
<accession>A9AVI0</accession>
<dbReference type="InterPro" id="IPR046067">
    <property type="entry name" value="DUF6025"/>
</dbReference>
<dbReference type="STRING" id="316274.Haur_2028"/>
<sequence>MTAQQPEQLTPDAILAHLGLFDRLEPTLDRFADRQQAFDWLHLGLTDIPVGQVLDLIQHSPTLLPPRTGHMGNWEEIGHGRAGMMDFNQAICSQGYGYPLIYCFNQTEDAALERGDWVYLPGSLIDHGKRTLLPLYTWDGQGLVERQREQPLFTPFVQTSVDGGQIPLNTLHWQRMQQFQQFEFRLEAQSVWHHAELAKAIVQHLLEQAAIQPNTRRAFQDILSHQVSLDGRMQRVAIQREAQGYRMGAMFYSSAADLAEASMLPWLAVAEPASFFANIKQLPNQMPLCSHLLAGIFSAIFHTHYPNTTVERQTMCRPFNPHFHWGARDMAGYPPYRNGYIAEKSTTKSYRTLCQSIIDAFDEVDPMLLILLPAVIFALCPTNQHPHDAEALTELFKQVQQLEPSSDQTTYQQTISQQVAGWLERQRTILSTYWIHRFAPRQGILHTQTLVSSRPVEPIGFRELSFRQACMIVGALIHWLAPNSALA</sequence>
<reference evidence="1 2" key="1">
    <citation type="journal article" date="2011" name="Stand. Genomic Sci.">
        <title>Complete genome sequence of the filamentous gliding predatory bacterium Herpetosiphon aurantiacus type strain (114-95(T)).</title>
        <authorList>
            <person name="Kiss H."/>
            <person name="Nett M."/>
            <person name="Domin N."/>
            <person name="Martin K."/>
            <person name="Maresca J.A."/>
            <person name="Copeland A."/>
            <person name="Lapidus A."/>
            <person name="Lucas S."/>
            <person name="Berry K.W."/>
            <person name="Glavina Del Rio T."/>
            <person name="Dalin E."/>
            <person name="Tice H."/>
            <person name="Pitluck S."/>
            <person name="Richardson P."/>
            <person name="Bruce D."/>
            <person name="Goodwin L."/>
            <person name="Han C."/>
            <person name="Detter J.C."/>
            <person name="Schmutz J."/>
            <person name="Brettin T."/>
            <person name="Land M."/>
            <person name="Hauser L."/>
            <person name="Kyrpides N.C."/>
            <person name="Ivanova N."/>
            <person name="Goker M."/>
            <person name="Woyke T."/>
            <person name="Klenk H.P."/>
            <person name="Bryant D.A."/>
        </authorList>
    </citation>
    <scope>NUCLEOTIDE SEQUENCE [LARGE SCALE GENOMIC DNA]</scope>
    <source>
        <strain evidence="2">ATCC 23779 / DSM 785 / 114-95</strain>
    </source>
</reference>
<gene>
    <name evidence="1" type="ordered locus">Haur_2028</name>
</gene>